<keyword evidence="2" id="KW-1185">Reference proteome</keyword>
<dbReference type="Gene3D" id="3.40.50.450">
    <property type="match status" value="1"/>
</dbReference>
<dbReference type="GO" id="GO:0005829">
    <property type="term" value="C:cytosol"/>
    <property type="evidence" value="ECO:0007669"/>
    <property type="project" value="TreeGrafter"/>
</dbReference>
<dbReference type="STRING" id="2282107.A0A286UXR1"/>
<dbReference type="InterPro" id="IPR005269">
    <property type="entry name" value="LOG"/>
</dbReference>
<dbReference type="GO" id="GO:0016799">
    <property type="term" value="F:hydrolase activity, hydrolyzing N-glycosyl compounds"/>
    <property type="evidence" value="ECO:0007669"/>
    <property type="project" value="TreeGrafter"/>
</dbReference>
<protein>
    <submittedName>
        <fullName evidence="1">Lysine decarboxylase</fullName>
    </submittedName>
</protein>
<evidence type="ECO:0000313" key="1">
    <source>
        <dbReference type="EMBL" id="PAV24348.1"/>
    </source>
</evidence>
<dbReference type="EMBL" id="NBII01000001">
    <property type="protein sequence ID" value="PAV24348.1"/>
    <property type="molecule type" value="Genomic_DNA"/>
</dbReference>
<reference evidence="1 2" key="1">
    <citation type="journal article" date="2017" name="Mol. Ecol.">
        <title>Comparative and population genomic landscape of Phellinus noxius: A hypervariable fungus causing root rot in trees.</title>
        <authorList>
            <person name="Chung C.L."/>
            <person name="Lee T.J."/>
            <person name="Akiba M."/>
            <person name="Lee H.H."/>
            <person name="Kuo T.H."/>
            <person name="Liu D."/>
            <person name="Ke H.M."/>
            <person name="Yokoi T."/>
            <person name="Roa M.B."/>
            <person name="Lu M.J."/>
            <person name="Chang Y.Y."/>
            <person name="Ann P.J."/>
            <person name="Tsai J.N."/>
            <person name="Chen C.Y."/>
            <person name="Tzean S.S."/>
            <person name="Ota Y."/>
            <person name="Hattori T."/>
            <person name="Sahashi N."/>
            <person name="Liou R.F."/>
            <person name="Kikuchi T."/>
            <person name="Tsai I.J."/>
        </authorList>
    </citation>
    <scope>NUCLEOTIDE SEQUENCE [LARGE SCALE GENOMIC DNA]</scope>
    <source>
        <strain evidence="1 2">FFPRI411160</strain>
    </source>
</reference>
<sequence length="240" mass="25914">MSALPPSNPSRAVAVYCASSLGNQDAFSKAAISLGAALARDDRPVVYGGGSKGIMGVVSGSALEHGGEVTGVIPFAMYAAGGEREKTTSEIQNSIDIRVNTHGRERVKTIIVNSMHERKVEMAKRSSAFIGLPGGFGTYEEVFEVTTWTQLGIHSKPVILLNVLSFYSPLREQIKNGVKYGLIQPSNENLIIFVDGPEDISAHATFDWGQAALKALESWKSDGNVVYSYDWTQKMGNESR</sequence>
<evidence type="ECO:0000313" key="2">
    <source>
        <dbReference type="Proteomes" id="UP000217199"/>
    </source>
</evidence>
<gene>
    <name evidence="1" type="ORF">PNOK_0141600</name>
</gene>
<dbReference type="SUPFAM" id="SSF102405">
    <property type="entry name" value="MCP/YpsA-like"/>
    <property type="match status" value="1"/>
</dbReference>
<dbReference type="AlphaFoldDB" id="A0A286UXR1"/>
<dbReference type="Proteomes" id="UP000217199">
    <property type="component" value="Unassembled WGS sequence"/>
</dbReference>
<proteinExistence type="predicted"/>
<dbReference type="PANTHER" id="PTHR31223">
    <property type="entry name" value="LOG FAMILY PROTEIN YJL055W"/>
    <property type="match status" value="1"/>
</dbReference>
<comment type="caution">
    <text evidence="1">The sequence shown here is derived from an EMBL/GenBank/DDBJ whole genome shotgun (WGS) entry which is preliminary data.</text>
</comment>
<organism evidence="1 2">
    <name type="scientific">Pyrrhoderma noxium</name>
    <dbReference type="NCBI Taxonomy" id="2282107"/>
    <lineage>
        <taxon>Eukaryota</taxon>
        <taxon>Fungi</taxon>
        <taxon>Dikarya</taxon>
        <taxon>Basidiomycota</taxon>
        <taxon>Agaricomycotina</taxon>
        <taxon>Agaricomycetes</taxon>
        <taxon>Hymenochaetales</taxon>
        <taxon>Hymenochaetaceae</taxon>
        <taxon>Pyrrhoderma</taxon>
    </lineage>
</organism>
<accession>A0A286UXR1</accession>
<dbReference type="InterPro" id="IPR031100">
    <property type="entry name" value="LOG_fam"/>
</dbReference>
<dbReference type="NCBIfam" id="TIGR00730">
    <property type="entry name" value="Rossman fold protein, TIGR00730 family"/>
    <property type="match status" value="1"/>
</dbReference>
<name>A0A286UXR1_9AGAM</name>
<dbReference type="OrthoDB" id="414463at2759"/>
<dbReference type="InParanoid" id="A0A286UXR1"/>
<dbReference type="GO" id="GO:0009691">
    <property type="term" value="P:cytokinin biosynthetic process"/>
    <property type="evidence" value="ECO:0007669"/>
    <property type="project" value="InterPro"/>
</dbReference>
<dbReference type="PANTHER" id="PTHR31223:SF70">
    <property type="entry name" value="LOG FAMILY PROTEIN YJL055W"/>
    <property type="match status" value="1"/>
</dbReference>
<dbReference type="Pfam" id="PF03641">
    <property type="entry name" value="Lysine_decarbox"/>
    <property type="match status" value="1"/>
</dbReference>